<dbReference type="EMBL" id="AUZM01000107">
    <property type="protein sequence ID" value="ERT04290.1"/>
    <property type="molecule type" value="Genomic_DNA"/>
</dbReference>
<dbReference type="OrthoDB" id="448899at2"/>
<accession>U7QB69</accession>
<proteinExistence type="predicted"/>
<comment type="caution">
    <text evidence="1">The sequence shown here is derived from an EMBL/GenBank/DDBJ whole genome shotgun (WGS) entry which is preliminary data.</text>
</comment>
<dbReference type="Proteomes" id="UP000017127">
    <property type="component" value="Unassembled WGS sequence"/>
</dbReference>
<dbReference type="RefSeq" id="WP_023069422.1">
    <property type="nucleotide sequence ID" value="NZ_AUZM01000107.1"/>
</dbReference>
<reference evidence="1 2" key="1">
    <citation type="journal article" date="2013" name="Front. Microbiol.">
        <title>Comparative genomic analyses of the cyanobacterium, Lyngbya aestuarii BL J, a powerful hydrogen producer.</title>
        <authorList>
            <person name="Kothari A."/>
            <person name="Vaughn M."/>
            <person name="Garcia-Pichel F."/>
        </authorList>
    </citation>
    <scope>NUCLEOTIDE SEQUENCE [LARGE SCALE GENOMIC DNA]</scope>
    <source>
        <strain evidence="1 2">BL J</strain>
    </source>
</reference>
<dbReference type="AlphaFoldDB" id="U7QB69"/>
<evidence type="ECO:0000313" key="1">
    <source>
        <dbReference type="EMBL" id="ERT04290.1"/>
    </source>
</evidence>
<organism evidence="1 2">
    <name type="scientific">Lyngbya aestuarii BL J</name>
    <dbReference type="NCBI Taxonomy" id="1348334"/>
    <lineage>
        <taxon>Bacteria</taxon>
        <taxon>Bacillati</taxon>
        <taxon>Cyanobacteriota</taxon>
        <taxon>Cyanophyceae</taxon>
        <taxon>Oscillatoriophycideae</taxon>
        <taxon>Oscillatoriales</taxon>
        <taxon>Microcoleaceae</taxon>
        <taxon>Lyngbya</taxon>
    </lineage>
</organism>
<keyword evidence="2" id="KW-1185">Reference proteome</keyword>
<sequence>MNIITTDEFAFRIPELPARYRANCSREWGLFVTGDTKKLTCSQAEKAGLTRGNFVEMALCWVSQKTLTFEPNYINEDFTEIWGIPVAGEMKDAFNEKCSELSTFLIHRQSKDKMAGLIEVFSREAFNQWVAEGMKGDANEYAIAKAAEVYFTKIFRFEMTLTEGSYGPYFFIQTTYREPNPERAFELAALQAAKEIYNAQNKGLGYCTDPRLEENHANSMATLAMPEDVQLLPAKNNKAMKSKA</sequence>
<evidence type="ECO:0000313" key="2">
    <source>
        <dbReference type="Proteomes" id="UP000017127"/>
    </source>
</evidence>
<name>U7QB69_9CYAN</name>
<protein>
    <submittedName>
        <fullName evidence="1">Uncharacterized protein</fullName>
    </submittedName>
</protein>
<gene>
    <name evidence="1" type="ORF">M595_5760</name>
</gene>